<dbReference type="Proteomes" id="UP000308092">
    <property type="component" value="Unassembled WGS sequence"/>
</dbReference>
<evidence type="ECO:0000256" key="1">
    <source>
        <dbReference type="SAM" id="MobiDB-lite"/>
    </source>
</evidence>
<dbReference type="VEuPathDB" id="FungiDB:EYZ11_000277"/>
<feature type="region of interest" description="Disordered" evidence="1">
    <location>
        <begin position="520"/>
        <end position="724"/>
    </location>
</feature>
<feature type="region of interest" description="Disordered" evidence="1">
    <location>
        <begin position="269"/>
        <end position="331"/>
    </location>
</feature>
<keyword evidence="3" id="KW-1185">Reference proteome</keyword>
<name>A0A4S3JXG7_9EURO</name>
<gene>
    <name evidence="2" type="ORF">EYZ11_000277</name>
</gene>
<feature type="region of interest" description="Disordered" evidence="1">
    <location>
        <begin position="169"/>
        <end position="250"/>
    </location>
</feature>
<protein>
    <submittedName>
        <fullName evidence="2">Uncharacterized protein</fullName>
    </submittedName>
</protein>
<evidence type="ECO:0000313" key="2">
    <source>
        <dbReference type="EMBL" id="THD00227.1"/>
    </source>
</evidence>
<feature type="region of interest" description="Disordered" evidence="1">
    <location>
        <begin position="348"/>
        <end position="500"/>
    </location>
</feature>
<feature type="compositionally biased region" description="Low complexity" evidence="1">
    <location>
        <begin position="351"/>
        <end position="369"/>
    </location>
</feature>
<feature type="compositionally biased region" description="Polar residues" evidence="1">
    <location>
        <begin position="370"/>
        <end position="388"/>
    </location>
</feature>
<feature type="compositionally biased region" description="Basic and acidic residues" evidence="1">
    <location>
        <begin position="692"/>
        <end position="709"/>
    </location>
</feature>
<feature type="compositionally biased region" description="Polar residues" evidence="1">
    <location>
        <begin position="715"/>
        <end position="724"/>
    </location>
</feature>
<feature type="compositionally biased region" description="Low complexity" evidence="1">
    <location>
        <begin position="641"/>
        <end position="652"/>
    </location>
</feature>
<feature type="compositionally biased region" description="Polar residues" evidence="1">
    <location>
        <begin position="448"/>
        <end position="461"/>
    </location>
</feature>
<sequence>MESSELVAIKSCGEEISQPHDADSASTSASGPGEEAVEVDEQVEYLTQRPAKLSFADIVPRPAIAFPKELLNGPTWQPEPDPASVCSRTRRAIAYTVDTREVVVHPTPRFSGAGACCTLSEMSPVPGGSRLAAGQEGVAGASVSLLATSQAPMVSSGMQAVCPFPLLDAPDRPTENDELTTKIVNRKRVHSDLSDDDASRPVTPSTNKRRNLGPPGSTPFARRLPPLSRRLSTNAAPYSERRRRRAVESQGRIHRTLFRLPQLIAQTEADRQAAETLTQSGPCPPPLPQMDFEVPAAQEKEKKYNESLQTESLAPQEPAAPETPPRGWNIRGLLNSVPRSFSRFIPTFGRSSSRSESPSAPSSSTPITSQLAPVQTSRTAAPQTETVTSRSEERPRRRQSEQPPKKRARNLTYSLFPAPMDKSLYLGDIPKTPRSLSQPSLVEPLPVEQSTQQELTAQIATESEAKVTETGGRDVLQETSVSEQKKRKRSPSPDVIPNPVGASYGMDLDYFCYSSESDDEAATPQLSAPTPADGLAKAAMRSALRSERPSSKKVRFDASPEDTPSKLRYRARATDPYLGKHFIGIGSGSPASASAPASPTPTTPTPSTRIDETPQRPPGFIPNTQGTFQLDYDAFSDDSSESSGPSSSLSIPAPSPVAEGETRPAPQVTEPESVLSPASRRMPPAPPLTPAKVDEEALAKARSQAEKYKPKTPSGLRTTSRYSSPLTITPDIQAEIVSVQKFGDDKFAQDAQWLYENCPSGDLRQLAWPAKKSLQESLGISQTAVDIVNQVWKESEVDKAYCIFREGLEEFKRNKT</sequence>
<dbReference type="STRING" id="1220188.A0A4S3JXG7"/>
<feature type="compositionally biased region" description="Basic and acidic residues" evidence="1">
    <location>
        <begin position="463"/>
        <end position="476"/>
    </location>
</feature>
<proteinExistence type="predicted"/>
<dbReference type="AlphaFoldDB" id="A0A4S3JXG7"/>
<dbReference type="EMBL" id="SOSA01000004">
    <property type="protein sequence ID" value="THD00227.1"/>
    <property type="molecule type" value="Genomic_DNA"/>
</dbReference>
<feature type="compositionally biased region" description="Basic and acidic residues" evidence="1">
    <location>
        <begin position="544"/>
        <end position="558"/>
    </location>
</feature>
<accession>A0A4S3JXG7</accession>
<reference evidence="2 3" key="1">
    <citation type="submission" date="2019-03" db="EMBL/GenBank/DDBJ databases">
        <title>The genome sequence of a newly discovered highly antifungal drug resistant Aspergillus species, Aspergillus tanneri NIH 1004.</title>
        <authorList>
            <person name="Mounaud S."/>
            <person name="Singh I."/>
            <person name="Joardar V."/>
            <person name="Pakala S."/>
            <person name="Pakala S."/>
            <person name="Venepally P."/>
            <person name="Hoover J."/>
            <person name="Nierman W."/>
            <person name="Chung J."/>
            <person name="Losada L."/>
        </authorList>
    </citation>
    <scope>NUCLEOTIDE SEQUENCE [LARGE SCALE GENOMIC DNA]</scope>
    <source>
        <strain evidence="2 3">NIH1004</strain>
    </source>
</reference>
<feature type="region of interest" description="Disordered" evidence="1">
    <location>
        <begin position="1"/>
        <end position="38"/>
    </location>
</feature>
<organism evidence="2 3">
    <name type="scientific">Aspergillus tanneri</name>
    <dbReference type="NCBI Taxonomy" id="1220188"/>
    <lineage>
        <taxon>Eukaryota</taxon>
        <taxon>Fungi</taxon>
        <taxon>Dikarya</taxon>
        <taxon>Ascomycota</taxon>
        <taxon>Pezizomycotina</taxon>
        <taxon>Eurotiomycetes</taxon>
        <taxon>Eurotiomycetidae</taxon>
        <taxon>Eurotiales</taxon>
        <taxon>Aspergillaceae</taxon>
        <taxon>Aspergillus</taxon>
        <taxon>Aspergillus subgen. Circumdati</taxon>
    </lineage>
</organism>
<feature type="compositionally biased region" description="Low complexity" evidence="1">
    <location>
        <begin position="222"/>
        <end position="232"/>
    </location>
</feature>
<evidence type="ECO:0000313" key="3">
    <source>
        <dbReference type="Proteomes" id="UP000308092"/>
    </source>
</evidence>
<feature type="compositionally biased region" description="Basic and acidic residues" evidence="1">
    <location>
        <begin position="390"/>
        <end position="404"/>
    </location>
</feature>
<comment type="caution">
    <text evidence="2">The sequence shown here is derived from an EMBL/GenBank/DDBJ whole genome shotgun (WGS) entry which is preliminary data.</text>
</comment>
<feature type="compositionally biased region" description="Basic and acidic residues" evidence="1">
    <location>
        <begin position="190"/>
        <end position="199"/>
    </location>
</feature>